<feature type="compositionally biased region" description="Gly residues" evidence="1">
    <location>
        <begin position="1"/>
        <end position="10"/>
    </location>
</feature>
<organism evidence="2 3">
    <name type="scientific">Myotis lucifugus</name>
    <name type="common">Little brown bat</name>
    <dbReference type="NCBI Taxonomy" id="59463"/>
    <lineage>
        <taxon>Eukaryota</taxon>
        <taxon>Metazoa</taxon>
        <taxon>Chordata</taxon>
        <taxon>Craniata</taxon>
        <taxon>Vertebrata</taxon>
        <taxon>Euteleostomi</taxon>
        <taxon>Mammalia</taxon>
        <taxon>Eutheria</taxon>
        <taxon>Laurasiatheria</taxon>
        <taxon>Chiroptera</taxon>
        <taxon>Yangochiroptera</taxon>
        <taxon>Vespertilionidae</taxon>
        <taxon>Myotis</taxon>
    </lineage>
</organism>
<dbReference type="HOGENOM" id="CLU_1075802_0_0_1"/>
<reference evidence="2" key="3">
    <citation type="submission" date="2025-09" db="UniProtKB">
        <authorList>
            <consortium name="Ensembl"/>
        </authorList>
    </citation>
    <scope>IDENTIFICATION</scope>
</reference>
<dbReference type="AlphaFoldDB" id="G1PY61"/>
<dbReference type="Proteomes" id="UP000001074">
    <property type="component" value="Unassembled WGS sequence"/>
</dbReference>
<sequence>GRTTGGGGHGGHQDPGPPEPPGSSRGRGWEKGGCGDREGPGHQEGGARPPQAARRQLPSPPLTLPGQERRGGHPLRSLQPPPPGPPQGQHGGGGGERRGVLATETAQRGGPGLLSRRQPPTHPATPGEPRPPVSLASHSRSLAAGHAPSPRRGEGWLGLAQQGPPPENDYKYPHGPGQEKGSPPPCRCARGPARGSPPEQPERPPQGNGESKTPLGAPPSGPGPGPTAACPSPCRWRPEGPLLPKLQRQPPHLSAGPPT</sequence>
<dbReference type="OMA" id="SANICGM"/>
<feature type="compositionally biased region" description="Basic and acidic residues" evidence="1">
    <location>
        <begin position="27"/>
        <end position="41"/>
    </location>
</feature>
<feature type="region of interest" description="Disordered" evidence="1">
    <location>
        <begin position="1"/>
        <end position="259"/>
    </location>
</feature>
<protein>
    <submittedName>
        <fullName evidence="2">Uncharacterized protein</fullName>
    </submittedName>
</protein>
<dbReference type="InParanoid" id="G1PY61"/>
<reference evidence="2 3" key="1">
    <citation type="journal article" date="2011" name="Nature">
        <title>A high-resolution map of human evolutionary constraint using 29 mammals.</title>
        <authorList>
            <person name="Lindblad-Toh K."/>
            <person name="Garber M."/>
            <person name="Zuk O."/>
            <person name="Lin M.F."/>
            <person name="Parker B.J."/>
            <person name="Washietl S."/>
            <person name="Kheradpour P."/>
            <person name="Ernst J."/>
            <person name="Jordan G."/>
            <person name="Mauceli E."/>
            <person name="Ward L.D."/>
            <person name="Lowe C.B."/>
            <person name="Holloway A.K."/>
            <person name="Clamp M."/>
            <person name="Gnerre S."/>
            <person name="Alfoldi J."/>
            <person name="Beal K."/>
            <person name="Chang J."/>
            <person name="Clawson H."/>
            <person name="Cuff J."/>
            <person name="Di Palma F."/>
            <person name="Fitzgerald S."/>
            <person name="Flicek P."/>
            <person name="Guttman M."/>
            <person name="Hubisz M.J."/>
            <person name="Jaffe D.B."/>
            <person name="Jungreis I."/>
            <person name="Kent W.J."/>
            <person name="Kostka D."/>
            <person name="Lara M."/>
            <person name="Martins A.L."/>
            <person name="Massingham T."/>
            <person name="Moltke I."/>
            <person name="Raney B.J."/>
            <person name="Rasmussen M.D."/>
            <person name="Robinson J."/>
            <person name="Stark A."/>
            <person name="Vilella A.J."/>
            <person name="Wen J."/>
            <person name="Xie X."/>
            <person name="Zody M.C."/>
            <person name="Baldwin J."/>
            <person name="Bloom T."/>
            <person name="Chin C.W."/>
            <person name="Heiman D."/>
            <person name="Nicol R."/>
            <person name="Nusbaum C."/>
            <person name="Young S."/>
            <person name="Wilkinson J."/>
            <person name="Worley K.C."/>
            <person name="Kovar C.L."/>
            <person name="Muzny D.M."/>
            <person name="Gibbs R.A."/>
            <person name="Cree A."/>
            <person name="Dihn H.H."/>
            <person name="Fowler G."/>
            <person name="Jhangiani S."/>
            <person name="Joshi V."/>
            <person name="Lee S."/>
            <person name="Lewis L.R."/>
            <person name="Nazareth L.V."/>
            <person name="Okwuonu G."/>
            <person name="Santibanez J."/>
            <person name="Warren W.C."/>
            <person name="Mardis E.R."/>
            <person name="Weinstock G.M."/>
            <person name="Wilson R.K."/>
            <person name="Delehaunty K."/>
            <person name="Dooling D."/>
            <person name="Fronik C."/>
            <person name="Fulton L."/>
            <person name="Fulton B."/>
            <person name="Graves T."/>
            <person name="Minx P."/>
            <person name="Sodergren E."/>
            <person name="Birney E."/>
            <person name="Margulies E.H."/>
            <person name="Herrero J."/>
            <person name="Green E.D."/>
            <person name="Haussler D."/>
            <person name="Siepel A."/>
            <person name="Goldman N."/>
            <person name="Pollard K.S."/>
            <person name="Pedersen J.S."/>
            <person name="Lander E.S."/>
            <person name="Kellis M."/>
        </authorList>
    </citation>
    <scope>NUCLEOTIDE SEQUENCE [LARGE SCALE GENOMIC DNA]</scope>
</reference>
<proteinExistence type="predicted"/>
<feature type="compositionally biased region" description="Pro residues" evidence="1">
    <location>
        <begin position="120"/>
        <end position="132"/>
    </location>
</feature>
<evidence type="ECO:0000313" key="2">
    <source>
        <dbReference type="Ensembl" id="ENSMLUP00000016393.1"/>
    </source>
</evidence>
<feature type="compositionally biased region" description="Pro residues" evidence="1">
    <location>
        <begin position="216"/>
        <end position="225"/>
    </location>
</feature>
<keyword evidence="3" id="KW-1185">Reference proteome</keyword>
<accession>G1PY61</accession>
<evidence type="ECO:0000313" key="3">
    <source>
        <dbReference type="Proteomes" id="UP000001074"/>
    </source>
</evidence>
<dbReference type="EMBL" id="AAPE02066099">
    <property type="status" value="NOT_ANNOTATED_CDS"/>
    <property type="molecule type" value="Genomic_DNA"/>
</dbReference>
<evidence type="ECO:0000256" key="1">
    <source>
        <dbReference type="SAM" id="MobiDB-lite"/>
    </source>
</evidence>
<reference evidence="2" key="2">
    <citation type="submission" date="2025-08" db="UniProtKB">
        <authorList>
            <consortium name="Ensembl"/>
        </authorList>
    </citation>
    <scope>IDENTIFICATION</scope>
</reference>
<dbReference type="Ensembl" id="ENSMLUT00000024663.1">
    <property type="protein sequence ID" value="ENSMLUP00000016393.1"/>
    <property type="gene ID" value="ENSMLUG00000027797.1"/>
</dbReference>
<name>G1PY61_MYOLU</name>